<name>A0A2N6VIW9_9MICO</name>
<feature type="transmembrane region" description="Helical" evidence="1">
    <location>
        <begin position="33"/>
        <end position="53"/>
    </location>
</feature>
<organism evidence="2 3">
    <name type="scientific">Brevibacterium paucivorans</name>
    <dbReference type="NCBI Taxonomy" id="170994"/>
    <lineage>
        <taxon>Bacteria</taxon>
        <taxon>Bacillati</taxon>
        <taxon>Actinomycetota</taxon>
        <taxon>Actinomycetes</taxon>
        <taxon>Micrococcales</taxon>
        <taxon>Brevibacteriaceae</taxon>
        <taxon>Brevibacterium</taxon>
    </lineage>
</organism>
<keyword evidence="1" id="KW-1133">Transmembrane helix</keyword>
<dbReference type="Proteomes" id="UP000235598">
    <property type="component" value="Unassembled WGS sequence"/>
</dbReference>
<reference evidence="2 3" key="1">
    <citation type="submission" date="2017-09" db="EMBL/GenBank/DDBJ databases">
        <title>Bacterial strain isolated from the female urinary microbiota.</title>
        <authorList>
            <person name="Thomas-White K."/>
            <person name="Kumar N."/>
            <person name="Forster S."/>
            <person name="Putonti C."/>
            <person name="Lawley T."/>
            <person name="Wolfe A.J."/>
        </authorList>
    </citation>
    <scope>NUCLEOTIDE SEQUENCE [LARGE SCALE GENOMIC DNA]</scope>
    <source>
        <strain evidence="2 3">UMB1301</strain>
    </source>
</reference>
<evidence type="ECO:0000313" key="3">
    <source>
        <dbReference type="Proteomes" id="UP000235598"/>
    </source>
</evidence>
<protein>
    <submittedName>
        <fullName evidence="2">Uncharacterized protein</fullName>
    </submittedName>
</protein>
<proteinExistence type="predicted"/>
<evidence type="ECO:0000256" key="1">
    <source>
        <dbReference type="SAM" id="Phobius"/>
    </source>
</evidence>
<keyword evidence="1" id="KW-0812">Transmembrane</keyword>
<gene>
    <name evidence="2" type="ORF">CJ199_14140</name>
</gene>
<comment type="caution">
    <text evidence="2">The sequence shown here is derived from an EMBL/GenBank/DDBJ whole genome shotgun (WGS) entry which is preliminary data.</text>
</comment>
<accession>A0A2N6VIW9</accession>
<dbReference type="EMBL" id="PNHK01000388">
    <property type="protein sequence ID" value="PMD04081.1"/>
    <property type="molecule type" value="Genomic_DNA"/>
</dbReference>
<feature type="non-terminal residue" evidence="2">
    <location>
        <position position="1"/>
    </location>
</feature>
<keyword evidence="1" id="KW-0472">Membrane</keyword>
<dbReference type="AlphaFoldDB" id="A0A2N6VIW9"/>
<evidence type="ECO:0000313" key="2">
    <source>
        <dbReference type="EMBL" id="PMD04081.1"/>
    </source>
</evidence>
<sequence length="120" mass="12873">AGDIDVHIVGHSGPRRKALQRTPRSAIARSRRIAGWIMAVVLPLALTGVFVMLGNGEEMLIVNILSYMAAEVAVALMKAEQTAAAGGTWAHWKFICAMSTCFSWSTAPWKASIPPPCHSS</sequence>